<dbReference type="EMBL" id="CAJOBH010237568">
    <property type="protein sequence ID" value="CAF5096991.1"/>
    <property type="molecule type" value="Genomic_DNA"/>
</dbReference>
<feature type="domain" description="Death" evidence="1">
    <location>
        <begin position="5"/>
        <end position="62"/>
    </location>
</feature>
<protein>
    <recommendedName>
        <fullName evidence="1">Death domain-containing protein</fullName>
    </recommendedName>
</protein>
<gene>
    <name evidence="2" type="ORF">BYL167_LOCUS63880</name>
    <name evidence="3" type="ORF">GIL414_LOCUS70041</name>
</gene>
<dbReference type="Gene3D" id="1.10.533.10">
    <property type="entry name" value="Death Domain, Fas"/>
    <property type="match status" value="1"/>
</dbReference>
<evidence type="ECO:0000313" key="3">
    <source>
        <dbReference type="EMBL" id="CAF5183198.1"/>
    </source>
</evidence>
<evidence type="ECO:0000259" key="1">
    <source>
        <dbReference type="PROSITE" id="PS50017"/>
    </source>
</evidence>
<reference evidence="2" key="1">
    <citation type="submission" date="2021-02" db="EMBL/GenBank/DDBJ databases">
        <authorList>
            <person name="Nowell W R."/>
        </authorList>
    </citation>
    <scope>NUCLEOTIDE SEQUENCE</scope>
</reference>
<name>A0A8S3F1V0_9BILA</name>
<dbReference type="AlphaFoldDB" id="A0A8S3F1V0"/>
<dbReference type="InterPro" id="IPR000488">
    <property type="entry name" value="Death_dom"/>
</dbReference>
<feature type="non-terminal residue" evidence="2">
    <location>
        <position position="62"/>
    </location>
</feature>
<evidence type="ECO:0000313" key="2">
    <source>
        <dbReference type="EMBL" id="CAF5096991.1"/>
    </source>
</evidence>
<dbReference type="Proteomes" id="UP000681720">
    <property type="component" value="Unassembled WGS sequence"/>
</dbReference>
<dbReference type="PROSITE" id="PS50017">
    <property type="entry name" value="DEATH_DOMAIN"/>
    <property type="match status" value="1"/>
</dbReference>
<dbReference type="Pfam" id="PF00531">
    <property type="entry name" value="Death"/>
    <property type="match status" value="1"/>
</dbReference>
<dbReference type="GO" id="GO:0007165">
    <property type="term" value="P:signal transduction"/>
    <property type="evidence" value="ECO:0007669"/>
    <property type="project" value="InterPro"/>
</dbReference>
<comment type="caution">
    <text evidence="2">The sequence shown here is derived from an EMBL/GenBank/DDBJ whole genome shotgun (WGS) entry which is preliminary data.</text>
</comment>
<proteinExistence type="predicted"/>
<dbReference type="SUPFAM" id="SSF47986">
    <property type="entry name" value="DEATH domain"/>
    <property type="match status" value="1"/>
</dbReference>
<organism evidence="2 4">
    <name type="scientific">Rotaria magnacalcarata</name>
    <dbReference type="NCBI Taxonomy" id="392030"/>
    <lineage>
        <taxon>Eukaryota</taxon>
        <taxon>Metazoa</taxon>
        <taxon>Spiralia</taxon>
        <taxon>Gnathifera</taxon>
        <taxon>Rotifera</taxon>
        <taxon>Eurotatoria</taxon>
        <taxon>Bdelloidea</taxon>
        <taxon>Philodinida</taxon>
        <taxon>Philodinidae</taxon>
        <taxon>Rotaria</taxon>
    </lineage>
</organism>
<dbReference type="EMBL" id="CAJOBJ010331397">
    <property type="protein sequence ID" value="CAF5183198.1"/>
    <property type="molecule type" value="Genomic_DNA"/>
</dbReference>
<evidence type="ECO:0000313" key="4">
    <source>
        <dbReference type="Proteomes" id="UP000681967"/>
    </source>
</evidence>
<dbReference type="InterPro" id="IPR011029">
    <property type="entry name" value="DEATH-like_dom_sf"/>
</dbReference>
<dbReference type="Proteomes" id="UP000681967">
    <property type="component" value="Unassembled WGS sequence"/>
</dbReference>
<accession>A0A8S3F1V0</accession>
<sequence>MYRKGEIRLTDIARLLGSDWPALAAELELSEDEVTKIMDEFGENASLQMLRYWLKSRGNDAT</sequence>